<feature type="compositionally biased region" description="Polar residues" evidence="3">
    <location>
        <begin position="878"/>
        <end position="893"/>
    </location>
</feature>
<evidence type="ECO:0000259" key="4">
    <source>
        <dbReference type="Pfam" id="PF17936"/>
    </source>
</evidence>
<comment type="subcellular location">
    <subcellularLocation>
        <location evidence="1">Secreted</location>
    </subcellularLocation>
</comment>
<protein>
    <recommendedName>
        <fullName evidence="4">Bacterial Ig domain-containing protein</fullName>
    </recommendedName>
</protein>
<dbReference type="InterPro" id="IPR013783">
    <property type="entry name" value="Ig-like_fold"/>
</dbReference>
<dbReference type="InterPro" id="IPR018511">
    <property type="entry name" value="Hemolysin-typ_Ca-bd_CS"/>
</dbReference>
<accession>A0ABX6FWK2</accession>
<dbReference type="EMBL" id="CP046904">
    <property type="protein sequence ID" value="QGZ41906.1"/>
    <property type="molecule type" value="Genomic_DNA"/>
</dbReference>
<dbReference type="Pfam" id="PF00353">
    <property type="entry name" value="HemolysinCabind"/>
    <property type="match status" value="17"/>
</dbReference>
<keyword evidence="2" id="KW-0964">Secreted</keyword>
<dbReference type="InterPro" id="IPR001343">
    <property type="entry name" value="Hemolysn_Ca-bd"/>
</dbReference>
<reference evidence="5 6" key="1">
    <citation type="submission" date="2019-12" db="EMBL/GenBank/DDBJ databases">
        <title>Draft Genome Sequences of Six Type Strains of the Genus Massilia.</title>
        <authorList>
            <person name="Miess H."/>
            <person name="Frediansyah A."/>
            <person name="Goeker M."/>
            <person name="Gross H."/>
        </authorList>
    </citation>
    <scope>NUCLEOTIDE SEQUENCE [LARGE SCALE GENOMIC DNA]</scope>
    <source>
        <strain evidence="5 6">DSM 26639</strain>
    </source>
</reference>
<name>A0ABX6FWK2_9BURK</name>
<evidence type="ECO:0000256" key="1">
    <source>
        <dbReference type="ARBA" id="ARBA00004613"/>
    </source>
</evidence>
<dbReference type="PROSITE" id="PS00330">
    <property type="entry name" value="HEMOLYSIN_CALCIUM"/>
    <property type="match status" value="20"/>
</dbReference>
<dbReference type="Pfam" id="PF17936">
    <property type="entry name" value="Big_6"/>
    <property type="match status" value="1"/>
</dbReference>
<dbReference type="InterPro" id="IPR041498">
    <property type="entry name" value="Big_6"/>
</dbReference>
<dbReference type="PRINTS" id="PR00313">
    <property type="entry name" value="CABNDNGRPT"/>
</dbReference>
<keyword evidence="6" id="KW-1185">Reference proteome</keyword>
<dbReference type="PANTHER" id="PTHR38340">
    <property type="entry name" value="S-LAYER PROTEIN"/>
    <property type="match status" value="1"/>
</dbReference>
<feature type="compositionally biased region" description="Polar residues" evidence="3">
    <location>
        <begin position="1811"/>
        <end position="1824"/>
    </location>
</feature>
<evidence type="ECO:0000313" key="6">
    <source>
        <dbReference type="Proteomes" id="UP000437862"/>
    </source>
</evidence>
<evidence type="ECO:0000256" key="3">
    <source>
        <dbReference type="SAM" id="MobiDB-lite"/>
    </source>
</evidence>
<dbReference type="PANTHER" id="PTHR38340:SF1">
    <property type="entry name" value="S-LAYER PROTEIN"/>
    <property type="match status" value="1"/>
</dbReference>
<feature type="region of interest" description="Disordered" evidence="3">
    <location>
        <begin position="878"/>
        <end position="910"/>
    </location>
</feature>
<dbReference type="Proteomes" id="UP000437862">
    <property type="component" value="Chromosome"/>
</dbReference>
<feature type="region of interest" description="Disordered" evidence="3">
    <location>
        <begin position="1811"/>
        <end position="1860"/>
    </location>
</feature>
<gene>
    <name evidence="5" type="ORF">GO485_24510</name>
</gene>
<dbReference type="InterPro" id="IPR050557">
    <property type="entry name" value="RTX_toxin/Mannuronan_C5-epim"/>
</dbReference>
<sequence length="2111" mass="208935">MSMARIAGTADNDTLVGTDGNDVLLGFKGNDALDGAAGTRDIASYGYADGAVAVNLATGQATGADGTDSLAGIEGVFGSYFADTITGDANANVLDGLAGNDTLRGGGGDDTIVGGSGVDVAVYSGARTDYEIKSDAAGKLTIRDLRAGSPDGTDIVWDVRKLTFLGGAKAETIELKAVDHVVAANPASYQLYQSVATLLDGSYVAAWRAPDANGDGIYLRKFDADGVPAGSDVLVNADQVGDQRAVVVTGLYDGGWVAVYHSNPFVWQGYESDWDVRLQRFDAAGAKVGDEVLVNSVTAGDQRLPVVTATSDNGFVVAWQSRSGATLDIKAQKFDADNNKAGGEFTVNAATDGDQVAPAVAELQDGYVVAWYNAATNAVMTQAFGLDGGTAGSESAVAVAPDGGKIGAVKVASLYAPYAAAIPAYVVTWIQDAKDGTDTVHARIYNADGSVRSADITVAGNGDQIGHSVVGLRDGSFMVVWDEVAADDTSVIMGRHYNADGSAAGAAFQVNQSSALGVALAPTVIETADQRVVVSWGTQGSAYPGSGGIYQQIVDYNGNPEFVTAPGSTAPGATTIAVKSVIGGAMPMLDPAYNGMQYWGLTDVQSAAKVTNGHLMVTGAAAFGSTVTLYDGATKLATVGVDDNGSWAVELDQLAAGTHSFTAVVADANGNKSAASKAFALTIDGVLKGTGGADSEAWFMSLGANGAAQTLDGGAGNDTLNGNGGKDTLIGGAGDDTYLVNNAGVTIVEAAGGGTDTVTATVATTLAANVENLTFTGGAGYVGTGNALNNSIMGSSGNDKLDGGAGNDTLHGGMGGADTLIGGAGDDTYIVVDGGETITEAAGAGTDTVYAVMQDMTLAANVENLFLSSLNGQRGTGNAANNQITGDQFNDTLSGEAGNDTLDGGGGSDTLVGGTGNDTYYVDAGDTVVEQAAGGIDTIVARADYTLGAELENLQFVAGPQGYVGVGNALNNVIGGGVGGDVLDGAAGNDTLAGNAGDDTLDGGAGIDSMTGGAGDDLYVVDNAGDKVIEAAGGGTDMVQTSLASYTLGTDVEFLSYSGEGAFSGTGNGADNFMRAVQSTGARLAGLAGDDTLFGGAGADSLSGGDGADRIGGMGGMDTIDGGAGNDTAGFEDILDNYKVVRSGENAVTLTHRVTDVAVTVRDVETFEFGKEVVSFADLVATNVASAWGDQLFGTDAGEALDGLAGADTMTGGAGDDTYTVDSKGDVIVELDGGGTDKVRIDIAQAGYTYTLGATLENADVVAKVAVNVNGNGANNAITGNALANVLAGLDGNDTLSGGAGNDKLDGGAGADLLDGGAGSDTLAGGAGNDEYVVDAAGDQVVEADGGGSDIVRATGLTTWTLGKNVEMLVFDAAGKAVTGTGNADGNALSGGTAASAKLFGLGGADMLTGTAGADSLVGGDGNDTLAGRAGADTLDGGAGTDTARFNGDLADYTIERIGEGDVRITGTAATTVRGVESFAFADRELTFVELANLANKASAWSDSLTGGSGADALDGLAGADTLVGYEGTDTYTVDSKDDVIVEAVDGGYDTVQVALTVANATYTLAANVEAAKVTAKVAANVTGNGEANTLTGNDLANVLTGLDGDDTLSGGGGNDRLEGGAGNDKLVGGAGNDTLAGGAGDDEYRVDASGDVIIEAGDGHDFVYASVASYTLAANVEDLVAYNLQTGFTGNGNASNNLIVGTQYADKLSGNDGNDTLVGDAGYDTLSGGAGDDTAILDGGNKVFDGGTGGDVAVVAGSELRYAVFGASATDTLLTDLLTGSVITLRNVEAVRFAEADVLVAVNELRLQAPSTGNDNLQGSENPDTIDGGAGNDTIAGAEGNDSLQGGAGTDSLVGGTGNDTLDGGAGKDVLAGGAGDDVYIVDTAGEVHEGDGDGGVDAVKTALASYVLDKNVEMLFYTGTAAFSGTGNEQDNLLFGGSGADRLAGGAGNDVLVGGSGADTLTGGDGSDAFVIDKGDKPDTVADFKSGTDVIVFDAPVLAIGNRDSTVDGATLAAGKGDFAASAELVIVTTNAKTLDTAGAAAVIGSAQSAYDVGAMRLFVVDNGLSSAVFKFSAAAADAQVSAGELTLLATLTGVPATAVGDFVFGTAG</sequence>
<proteinExistence type="predicted"/>
<dbReference type="Gene3D" id="2.60.40.10">
    <property type="entry name" value="Immunoglobulins"/>
    <property type="match status" value="1"/>
</dbReference>
<evidence type="ECO:0000313" key="5">
    <source>
        <dbReference type="EMBL" id="QGZ41906.1"/>
    </source>
</evidence>
<feature type="domain" description="Bacterial Ig" evidence="4">
    <location>
        <begin position="608"/>
        <end position="678"/>
    </location>
</feature>
<organism evidence="5 6">
    <name type="scientific">Pseudoduganella flava</name>
    <dbReference type="NCBI Taxonomy" id="871742"/>
    <lineage>
        <taxon>Bacteria</taxon>
        <taxon>Pseudomonadati</taxon>
        <taxon>Pseudomonadota</taxon>
        <taxon>Betaproteobacteria</taxon>
        <taxon>Burkholderiales</taxon>
        <taxon>Oxalobacteraceae</taxon>
        <taxon>Telluria group</taxon>
        <taxon>Pseudoduganella</taxon>
    </lineage>
</organism>
<evidence type="ECO:0000256" key="2">
    <source>
        <dbReference type="ARBA" id="ARBA00022525"/>
    </source>
</evidence>
<dbReference type="Gene3D" id="2.150.10.10">
    <property type="entry name" value="Serralysin-like metalloprotease, C-terminal"/>
    <property type="match status" value="9"/>
</dbReference>
<dbReference type="InterPro" id="IPR011049">
    <property type="entry name" value="Serralysin-like_metalloprot_C"/>
</dbReference>
<dbReference type="SUPFAM" id="SSF51120">
    <property type="entry name" value="beta-Roll"/>
    <property type="match status" value="12"/>
</dbReference>